<organism evidence="1">
    <name type="scientific">Serratia marcescens</name>
    <dbReference type="NCBI Taxonomy" id="615"/>
    <lineage>
        <taxon>Bacteria</taxon>
        <taxon>Pseudomonadati</taxon>
        <taxon>Pseudomonadota</taxon>
        <taxon>Gammaproteobacteria</taxon>
        <taxon>Enterobacterales</taxon>
        <taxon>Yersiniaceae</taxon>
        <taxon>Serratia</taxon>
    </lineage>
</organism>
<comment type="caution">
    <text evidence="1">The sequence shown here is derived from an EMBL/GenBank/DDBJ whole genome shotgun (WGS) entry which is preliminary data.</text>
</comment>
<proteinExistence type="predicted"/>
<name>A0A939SNM6_SERMA</name>
<dbReference type="AlphaFoldDB" id="A0A939SNM6"/>
<dbReference type="EMBL" id="JAGETR010000051">
    <property type="protein sequence ID" value="MBO2006804.1"/>
    <property type="molecule type" value="Genomic_DNA"/>
</dbReference>
<gene>
    <name evidence="1" type="ORF">J4732_09110</name>
</gene>
<evidence type="ECO:0000313" key="1">
    <source>
        <dbReference type="EMBL" id="MBO2006804.1"/>
    </source>
</evidence>
<protein>
    <submittedName>
        <fullName evidence="1">Uncharacterized protein</fullName>
    </submittedName>
</protein>
<reference evidence="1" key="1">
    <citation type="submission" date="2021-03" db="EMBL/GenBank/DDBJ databases">
        <title>Molecular epidemiology and mechanisms of colistin and carbapenem resistance in Enterobacteriaceae from clinical isolates, the environment and porcine samples in Pretoria, South Africa.</title>
        <authorList>
            <person name="Bogoshi D."/>
            <person name="Mbelle N.M."/>
            <person name="Naidoo V."/>
            <person name="Osei Sekyere J."/>
        </authorList>
    </citation>
    <scope>NUCLEOTIDE SEQUENCE</scope>
    <source>
        <strain evidence="1">C080</strain>
    </source>
</reference>
<sequence length="112" mass="12447">MIAIHRHNIVGGEIMLYDDSHHDPFFKKRWRTVKLCCWQTANCGTTPPINAVSPKKKAIWISSSSPRGGESMTFTPELARRQFSALSQHIDGKPAIFSTAPAAQVSRGVLEK</sequence>
<accession>A0A939SNM6</accession>